<gene>
    <name evidence="6" type="ORF">MNB_SV-15-274</name>
</gene>
<dbReference type="PANTHER" id="PTHR15127">
    <property type="entry name" value="HEAVYWEIGHT, ISOFORM A"/>
    <property type="match status" value="1"/>
</dbReference>
<dbReference type="Gene3D" id="2.60.40.60">
    <property type="entry name" value="Cadherins"/>
    <property type="match status" value="2"/>
</dbReference>
<dbReference type="CDD" id="cd11304">
    <property type="entry name" value="Cadherin_repeat"/>
    <property type="match status" value="2"/>
</dbReference>
<feature type="region of interest" description="Disordered" evidence="3">
    <location>
        <begin position="428"/>
        <end position="447"/>
    </location>
</feature>
<dbReference type="GO" id="GO:0007156">
    <property type="term" value="P:homophilic cell adhesion via plasma membrane adhesion molecules"/>
    <property type="evidence" value="ECO:0007669"/>
    <property type="project" value="InterPro"/>
</dbReference>
<evidence type="ECO:0000256" key="2">
    <source>
        <dbReference type="ARBA" id="ARBA00022999"/>
    </source>
</evidence>
<feature type="region of interest" description="Disordered" evidence="3">
    <location>
        <begin position="231"/>
        <end position="261"/>
    </location>
</feature>
<evidence type="ECO:0000256" key="3">
    <source>
        <dbReference type="SAM" id="MobiDB-lite"/>
    </source>
</evidence>
<feature type="compositionally biased region" description="Low complexity" evidence="3">
    <location>
        <begin position="928"/>
        <end position="939"/>
    </location>
</feature>
<feature type="domain" description="Cadherin" evidence="4">
    <location>
        <begin position="724"/>
        <end position="820"/>
    </location>
</feature>
<evidence type="ECO:0000256" key="1">
    <source>
        <dbReference type="ARBA" id="ARBA00022737"/>
    </source>
</evidence>
<dbReference type="PANTHER" id="PTHR15127:SF32">
    <property type="entry name" value="HEAVYWEIGHT, ISOFORM A"/>
    <property type="match status" value="1"/>
</dbReference>
<accession>A0A1W1EHR1</accession>
<feature type="domain" description="Cadherin" evidence="4">
    <location>
        <begin position="513"/>
        <end position="608"/>
    </location>
</feature>
<dbReference type="GO" id="GO:0016020">
    <property type="term" value="C:membrane"/>
    <property type="evidence" value="ECO:0007669"/>
    <property type="project" value="InterPro"/>
</dbReference>
<evidence type="ECO:0000259" key="5">
    <source>
        <dbReference type="PROSITE" id="PS50825"/>
    </source>
</evidence>
<dbReference type="AlphaFoldDB" id="A0A1W1EHR1"/>
<dbReference type="Pfam" id="PF16403">
    <property type="entry name" value="Bact_surface_Ig-like"/>
    <property type="match status" value="3"/>
</dbReference>
<keyword evidence="2" id="KW-0727">SH2 domain</keyword>
<dbReference type="InterPro" id="IPR015919">
    <property type="entry name" value="Cadherin-like_sf"/>
</dbReference>
<proteinExistence type="predicted"/>
<feature type="region of interest" description="Disordered" evidence="3">
    <location>
        <begin position="927"/>
        <end position="947"/>
    </location>
</feature>
<dbReference type="InterPro" id="IPR002126">
    <property type="entry name" value="Cadherin-like_dom"/>
</dbReference>
<evidence type="ECO:0000313" key="6">
    <source>
        <dbReference type="EMBL" id="SHO80376.1"/>
    </source>
</evidence>
<dbReference type="PROSITE" id="PS50268">
    <property type="entry name" value="CADHERIN_2"/>
    <property type="match status" value="2"/>
</dbReference>
<name>A0A1W1EHR1_9ZZZZ</name>
<dbReference type="Pfam" id="PF00028">
    <property type="entry name" value="Cadherin"/>
    <property type="match status" value="1"/>
</dbReference>
<dbReference type="Pfam" id="PF07603">
    <property type="entry name" value="Lcl_C"/>
    <property type="match status" value="1"/>
</dbReference>
<keyword evidence="1" id="KW-0677">Repeat</keyword>
<dbReference type="InterPro" id="IPR013783">
    <property type="entry name" value="Ig-like_fold"/>
</dbReference>
<feature type="domain" description="HYR" evidence="5">
    <location>
        <begin position="423"/>
        <end position="509"/>
    </location>
</feature>
<dbReference type="InterPro" id="IPR003410">
    <property type="entry name" value="HYR_dom"/>
</dbReference>
<evidence type="ECO:0000259" key="4">
    <source>
        <dbReference type="PROSITE" id="PS50268"/>
    </source>
</evidence>
<dbReference type="InterPro" id="IPR051846">
    <property type="entry name" value="SH2_domain_adapters"/>
</dbReference>
<dbReference type="PROSITE" id="PS50825">
    <property type="entry name" value="HYR"/>
    <property type="match status" value="1"/>
</dbReference>
<dbReference type="InterPro" id="IPR032179">
    <property type="entry name" value="Cry22Aa_Ig-like"/>
</dbReference>
<dbReference type="GO" id="GO:0005509">
    <property type="term" value="F:calcium ion binding"/>
    <property type="evidence" value="ECO:0007669"/>
    <property type="project" value="InterPro"/>
</dbReference>
<dbReference type="GO" id="GO:0001784">
    <property type="term" value="F:phosphotyrosine residue binding"/>
    <property type="evidence" value="ECO:0007669"/>
    <property type="project" value="TreeGrafter"/>
</dbReference>
<dbReference type="EMBL" id="FRYL01000005">
    <property type="protein sequence ID" value="SHO80376.1"/>
    <property type="molecule type" value="Genomic_DNA"/>
</dbReference>
<dbReference type="SMART" id="SM00112">
    <property type="entry name" value="CA"/>
    <property type="match status" value="2"/>
</dbReference>
<dbReference type="InterPro" id="IPR011460">
    <property type="entry name" value="Lcl_C"/>
</dbReference>
<reference evidence="6" key="1">
    <citation type="submission" date="2016-10" db="EMBL/GenBank/DDBJ databases">
        <authorList>
            <person name="de Groot N.N."/>
        </authorList>
    </citation>
    <scope>NUCLEOTIDE SEQUENCE</scope>
</reference>
<dbReference type="Gene3D" id="2.60.40.10">
    <property type="entry name" value="Immunoglobulins"/>
    <property type="match status" value="3"/>
</dbReference>
<dbReference type="SUPFAM" id="SSF49313">
    <property type="entry name" value="Cadherin-like"/>
    <property type="match status" value="2"/>
</dbReference>
<protein>
    <submittedName>
        <fullName evidence="6">Fimh-like protein</fullName>
    </submittedName>
</protein>
<organism evidence="6">
    <name type="scientific">hydrothermal vent metagenome</name>
    <dbReference type="NCBI Taxonomy" id="652676"/>
    <lineage>
        <taxon>unclassified sequences</taxon>
        <taxon>metagenomes</taxon>
        <taxon>ecological metagenomes</taxon>
    </lineage>
</organism>
<feature type="compositionally biased region" description="Polar residues" evidence="3">
    <location>
        <begin position="250"/>
        <end position="261"/>
    </location>
</feature>
<sequence length="1066" mass="116726">MIVRFSRLFMLMFILIYLTSCGNNSSCDTNIAVVNANKIGFLIDSPVGNIDYQCGDKQGKTDKNGKFECSILPVTFTIGNVVVLKSNIVPEDKKLYLQDIVGVDRDSFNNEDVLKVAMFLQSLDDDGDINEFIWIDENISNKFDRVIDLQDLSIAEVEDLIKKADKTPVTKKYAMEHLEGYILPNENNETNQTVVEVITPSENNETNQTVVEVITPSENNETNQTVVEVITPSENNETDETNISEAEATYPSSENNETNGTDALASEETNQTIEQEVSIDTTPPTITLIGESNITIEALNEYIDEGVETDDENATIIKQGDVNSSKVGTYIITYRAVDSSNNSSEANRTVIVVDTINPTITLNGNSAISITRGSTYNEQGAVATDNLDDNLSVEIIGEVNTNSNGTYTLIYSTKDSSNNEANTTRSIRVYTPAPPPDTTPPVITINGDNPVTIYKDSSYSDAGATTNEGSISKSGSVDSSTIGSYSITYSATDSSGNSATKTRTVRVISGKPILSNPTLNIDENATTSTLVGKVIVDSNGSSDITSYELNDTTNFSINANGEILTASTFDYESRNIYTIEANASNGVVSDSVVVTININDIAEVIPVLLDKNATTQVTNFTFSGDANWIDEGDNIYSSGDINDGQSSCIIYNTTGGVVSFDWNVSSEEDYDYLNLYIDNIKIDRISGEQSMASKSYEVSKEIKWCYSKDVSDKDGSDKAWIEDVKILEYYTIDENASIGDSVGFVGIKDINDSNISSFNIIGEGSESFEILATGEILLKSQIDYETKAIYHLSATATNEAGTSNSVDVNISIINDTNDLFIDIAVFDDNSTADNSDDRLNIYFTKDIDIDTVSTDSFNIYGDGLIDGVGVYSSSWFNYKINLSANSEVFTNDSNISISNSVDATDGYKLYYETTTKIEKINKFSRIQTGDTNNDTTNSDGDLKRGLSRSYVDNGDGTITDNNTALIWQKEDDNNTYTYSNAIGYCEDLDLGGSSEWRLPTIDELVSISDKGRVAPRINPIFTNTNSNDVYWSFSSYANNSSDAWTVDFGHSYDGDNDKDTDYLVRW</sequence>